<dbReference type="Gene3D" id="3.30.420.10">
    <property type="entry name" value="Ribonuclease H-like superfamily/Ribonuclease H"/>
    <property type="match status" value="1"/>
</dbReference>
<keyword evidence="2" id="KW-0540">Nuclease</keyword>
<dbReference type="SMART" id="SM00479">
    <property type="entry name" value="EXOIII"/>
    <property type="match status" value="1"/>
</dbReference>
<evidence type="ECO:0000313" key="9">
    <source>
        <dbReference type="EMBL" id="GKV52739.1"/>
    </source>
</evidence>
<evidence type="ECO:0000256" key="5">
    <source>
        <dbReference type="ARBA" id="ARBA00022839"/>
    </source>
</evidence>
<protein>
    <recommendedName>
        <fullName evidence="8">Exonuclease domain-containing protein</fullName>
    </recommendedName>
</protein>
<evidence type="ECO:0000256" key="1">
    <source>
        <dbReference type="ARBA" id="ARBA00001946"/>
    </source>
</evidence>
<comment type="cofactor">
    <cofactor evidence="1">
        <name>Mg(2+)</name>
        <dbReference type="ChEBI" id="CHEBI:18420"/>
    </cofactor>
</comment>
<gene>
    <name evidence="9" type="ORF">SLEP1_g59309</name>
</gene>
<dbReference type="GO" id="GO:0008408">
    <property type="term" value="F:3'-5' exonuclease activity"/>
    <property type="evidence" value="ECO:0007669"/>
    <property type="project" value="TreeGrafter"/>
</dbReference>
<dbReference type="SUPFAM" id="SSF53098">
    <property type="entry name" value="Ribonuclease H-like"/>
    <property type="match status" value="1"/>
</dbReference>
<dbReference type="EMBL" id="BPVZ01000835">
    <property type="protein sequence ID" value="GKV52739.1"/>
    <property type="molecule type" value="Genomic_DNA"/>
</dbReference>
<evidence type="ECO:0000256" key="4">
    <source>
        <dbReference type="ARBA" id="ARBA00022801"/>
    </source>
</evidence>
<keyword evidence="6" id="KW-0460">Magnesium</keyword>
<dbReference type="PANTHER" id="PTHR30231:SF4">
    <property type="entry name" value="PROTEIN NEN2"/>
    <property type="match status" value="1"/>
</dbReference>
<dbReference type="Proteomes" id="UP001054252">
    <property type="component" value="Unassembled WGS sequence"/>
</dbReference>
<evidence type="ECO:0000256" key="2">
    <source>
        <dbReference type="ARBA" id="ARBA00022722"/>
    </source>
</evidence>
<dbReference type="GO" id="GO:0046872">
    <property type="term" value="F:metal ion binding"/>
    <property type="evidence" value="ECO:0007669"/>
    <property type="project" value="UniProtKB-KW"/>
</dbReference>
<dbReference type="PANTHER" id="PTHR30231">
    <property type="entry name" value="DNA POLYMERASE III SUBUNIT EPSILON"/>
    <property type="match status" value="1"/>
</dbReference>
<reference evidence="9 10" key="1">
    <citation type="journal article" date="2021" name="Commun. Biol.">
        <title>The genome of Shorea leprosula (Dipterocarpaceae) highlights the ecological relevance of drought in aseasonal tropical rainforests.</title>
        <authorList>
            <person name="Ng K.K.S."/>
            <person name="Kobayashi M.J."/>
            <person name="Fawcett J.A."/>
            <person name="Hatakeyama M."/>
            <person name="Paape T."/>
            <person name="Ng C.H."/>
            <person name="Ang C.C."/>
            <person name="Tnah L.H."/>
            <person name="Lee C.T."/>
            <person name="Nishiyama T."/>
            <person name="Sese J."/>
            <person name="O'Brien M.J."/>
            <person name="Copetti D."/>
            <person name="Mohd Noor M.I."/>
            <person name="Ong R.C."/>
            <person name="Putra M."/>
            <person name="Sireger I.Z."/>
            <person name="Indrioko S."/>
            <person name="Kosugi Y."/>
            <person name="Izuno A."/>
            <person name="Isagi Y."/>
            <person name="Lee S.L."/>
            <person name="Shimizu K.K."/>
        </authorList>
    </citation>
    <scope>NUCLEOTIDE SEQUENCE [LARGE SCALE GENOMIC DNA]</scope>
    <source>
        <strain evidence="9">214</strain>
    </source>
</reference>
<accession>A0AAV5MUR7</accession>
<evidence type="ECO:0000256" key="7">
    <source>
        <dbReference type="SAM" id="MobiDB-lite"/>
    </source>
</evidence>
<comment type="caution">
    <text evidence="9">The sequence shown here is derived from an EMBL/GenBank/DDBJ whole genome shotgun (WGS) entry which is preliminary data.</text>
</comment>
<dbReference type="InterPro" id="IPR036397">
    <property type="entry name" value="RNaseH_sf"/>
</dbReference>
<dbReference type="Pfam" id="PF00929">
    <property type="entry name" value="RNase_T"/>
    <property type="match status" value="1"/>
</dbReference>
<evidence type="ECO:0000256" key="6">
    <source>
        <dbReference type="ARBA" id="ARBA00022842"/>
    </source>
</evidence>
<keyword evidence="10" id="KW-1185">Reference proteome</keyword>
<evidence type="ECO:0000259" key="8">
    <source>
        <dbReference type="SMART" id="SM00479"/>
    </source>
</evidence>
<dbReference type="InterPro" id="IPR012337">
    <property type="entry name" value="RNaseH-like_sf"/>
</dbReference>
<dbReference type="GO" id="GO:0003676">
    <property type="term" value="F:nucleic acid binding"/>
    <property type="evidence" value="ECO:0007669"/>
    <property type="project" value="InterPro"/>
</dbReference>
<proteinExistence type="predicted"/>
<keyword evidence="5" id="KW-0269">Exonuclease</keyword>
<dbReference type="AlphaFoldDB" id="A0AAV5MUR7"/>
<evidence type="ECO:0000256" key="3">
    <source>
        <dbReference type="ARBA" id="ARBA00022723"/>
    </source>
</evidence>
<keyword evidence="4" id="KW-0378">Hydrolase</keyword>
<evidence type="ECO:0000313" key="10">
    <source>
        <dbReference type="Proteomes" id="UP001054252"/>
    </source>
</evidence>
<sequence length="499" mass="55002">MGPSTTEDRSEIAFFDVEITGPRSGQGFSILEFGAILVCPRTLRELKSYSTFVRPADPSRMTSFSDRCNGITRDKVECAPFFVDIADQVYDILHGRIWAGHNIIKFDCARIREAFDKIGRPAPVPKGIIDSLTLLTQRFGRRAGDMKMATLVNYFGIGKQSHRSLDDVHMNLEVLKYCATILLLESSLPDVLKANNSISPIRVTRSCSKSKSSSEGVGENLLSSSPTSQEAGEQNPILSLVTHSAAEVSNLVATDTTHQDPFDMRTLSDEIATEVLQSNANIGEQHGPDSPNMSSTAASPEGCSGFAGFLEPDEVSLTSLSACLVPWFHGSQKIELMHKDVALQLFCSRLRVRFGVSTKFVDNFGRPRLNFVVDASPSLCRVLDECDKIAQKFSVESGSKSEWRHVVIKFGKYNYPTIRVHMPIMFNGGIEQIMTELCQRDCSGSTQKVVFIGLETAELINLIRPGTLVDAFFSFGSYDYQGSAGIRLVAKKLIIHSEE</sequence>
<organism evidence="9 10">
    <name type="scientific">Rubroshorea leprosula</name>
    <dbReference type="NCBI Taxonomy" id="152421"/>
    <lineage>
        <taxon>Eukaryota</taxon>
        <taxon>Viridiplantae</taxon>
        <taxon>Streptophyta</taxon>
        <taxon>Embryophyta</taxon>
        <taxon>Tracheophyta</taxon>
        <taxon>Spermatophyta</taxon>
        <taxon>Magnoliopsida</taxon>
        <taxon>eudicotyledons</taxon>
        <taxon>Gunneridae</taxon>
        <taxon>Pentapetalae</taxon>
        <taxon>rosids</taxon>
        <taxon>malvids</taxon>
        <taxon>Malvales</taxon>
        <taxon>Dipterocarpaceae</taxon>
        <taxon>Rubroshorea</taxon>
    </lineage>
</organism>
<name>A0AAV5MUR7_9ROSI</name>
<feature type="region of interest" description="Disordered" evidence="7">
    <location>
        <begin position="203"/>
        <end position="234"/>
    </location>
</feature>
<feature type="domain" description="Exonuclease" evidence="8">
    <location>
        <begin position="11"/>
        <end position="184"/>
    </location>
</feature>
<dbReference type="FunFam" id="3.30.420.10:FF:000040">
    <property type="entry name" value="Exonuclease family protein"/>
    <property type="match status" value="1"/>
</dbReference>
<dbReference type="InterPro" id="IPR013520">
    <property type="entry name" value="Ribonucl_H"/>
</dbReference>
<feature type="compositionally biased region" description="Polar residues" evidence="7">
    <location>
        <begin position="221"/>
        <end position="232"/>
    </location>
</feature>
<keyword evidence="3" id="KW-0479">Metal-binding</keyword>
<dbReference type="CDD" id="cd06127">
    <property type="entry name" value="DEDDh"/>
    <property type="match status" value="1"/>
</dbReference>